<dbReference type="GeneID" id="54364185"/>
<dbReference type="EC" id="3.1.1.-" evidence="5"/>
<dbReference type="RefSeq" id="XP_033461761.1">
    <property type="nucleotide sequence ID" value="XM_033606385.1"/>
</dbReference>
<dbReference type="PANTHER" id="PTHR43918">
    <property type="entry name" value="ACETYLCHOLINESTERASE"/>
    <property type="match status" value="1"/>
</dbReference>
<evidence type="ECO:0000256" key="2">
    <source>
        <dbReference type="ARBA" id="ARBA00022801"/>
    </source>
</evidence>
<evidence type="ECO:0000256" key="4">
    <source>
        <dbReference type="PIRSR" id="PIRSR600997-1"/>
    </source>
</evidence>
<evidence type="ECO:0000256" key="5">
    <source>
        <dbReference type="RuleBase" id="RU361235"/>
    </source>
</evidence>
<protein>
    <recommendedName>
        <fullName evidence="5">Carboxylic ester hydrolase</fullName>
        <ecNumber evidence="5">3.1.1.-</ecNumber>
    </recommendedName>
</protein>
<keyword evidence="7" id="KW-1185">Reference proteome</keyword>
<dbReference type="InterPro" id="IPR019826">
    <property type="entry name" value="Carboxylesterase_B_AS"/>
</dbReference>
<dbReference type="InterPro" id="IPR000997">
    <property type="entry name" value="Cholinesterase"/>
</dbReference>
<dbReference type="SUPFAM" id="SSF53474">
    <property type="entry name" value="alpha/beta-Hydrolases"/>
    <property type="match status" value="1"/>
</dbReference>
<feature type="active site" description="Charge relay system" evidence="4">
    <location>
        <position position="418"/>
    </location>
</feature>
<dbReference type="PANTHER" id="PTHR43918:SF4">
    <property type="entry name" value="CARBOXYLIC ESTER HYDROLASE"/>
    <property type="match status" value="1"/>
</dbReference>
<evidence type="ECO:0000313" key="8">
    <source>
        <dbReference type="RefSeq" id="XP_033461761.1"/>
    </source>
</evidence>
<evidence type="ECO:0000256" key="3">
    <source>
        <dbReference type="ARBA" id="ARBA00023157"/>
    </source>
</evidence>
<evidence type="ECO:0000256" key="1">
    <source>
        <dbReference type="ARBA" id="ARBA00005964"/>
    </source>
</evidence>
<sequence>MSSKFVALCALLHGLSAAELAVLPACPTVTIGEDTIVGTIERVSNQPAITGVANAFLGVTFASPPAQPPACLQQKSAPDPNSPLGTFYPCDPVAPLTTMSEDCLYLNMYAPQSASPTNLKSVMFRIYGGNLDTGGVSLPVYNASSLAVNHDIVVVAANYRLNIFGFSNSPDIPFNQQNSGFLDQRFALKWVHDNIRSFGGDPANITIAGESAGGWSVKQLLAQPPQPLPFRAAIMQSAGQASVGSAAVNYAKVMKHFGCTDLTCIRAVNGTAIQSYVDANTLLFGPVEDETCMGDKTLASIVSGQFARVPIFIGTNANEIRLLTATFDRNVNSETSFFEKFGIDLDLDGKLLANVYGGVPGDWPLEVMDQIATDFVFTCPAQSLSSTIARAGRQPVWRYFYKGDFPNLRIFPQSGAYHTSEIPSVFGTYALQNPRGPATPAQIKLSAVMQQIWAGFVRDPSAGPGWPRLQSTLDGRELGVFSGPECPDGVAVEPLVKTNSPCLVIDPMLAVAGLAW</sequence>
<dbReference type="PROSITE" id="PS00122">
    <property type="entry name" value="CARBOXYLESTERASE_B_1"/>
    <property type="match status" value="1"/>
</dbReference>
<dbReference type="OrthoDB" id="408631at2759"/>
<reference evidence="8" key="2">
    <citation type="submission" date="2020-04" db="EMBL/GenBank/DDBJ databases">
        <authorList>
            <consortium name="NCBI Genome Project"/>
        </authorList>
    </citation>
    <scope>NUCLEOTIDE SEQUENCE</scope>
    <source>
        <strain evidence="8">CBS 342.82</strain>
    </source>
</reference>
<dbReference type="InterPro" id="IPR050654">
    <property type="entry name" value="AChE-related_enzymes"/>
</dbReference>
<name>A0A6J3M9L8_9PEZI</name>
<organism evidence="8">
    <name type="scientific">Dissoconium aciculare CBS 342.82</name>
    <dbReference type="NCBI Taxonomy" id="1314786"/>
    <lineage>
        <taxon>Eukaryota</taxon>
        <taxon>Fungi</taxon>
        <taxon>Dikarya</taxon>
        <taxon>Ascomycota</taxon>
        <taxon>Pezizomycotina</taxon>
        <taxon>Dothideomycetes</taxon>
        <taxon>Dothideomycetidae</taxon>
        <taxon>Mycosphaerellales</taxon>
        <taxon>Dissoconiaceae</taxon>
        <taxon>Dissoconium</taxon>
    </lineage>
</organism>
<feature type="domain" description="Carboxylesterase type B" evidence="6">
    <location>
        <begin position="67"/>
        <end position="341"/>
    </location>
</feature>
<feature type="signal peptide" evidence="5">
    <location>
        <begin position="1"/>
        <end position="17"/>
    </location>
</feature>
<accession>A0A6J3M9L8</accession>
<reference evidence="8" key="1">
    <citation type="submission" date="2020-01" db="EMBL/GenBank/DDBJ databases">
        <authorList>
            <consortium name="DOE Joint Genome Institute"/>
            <person name="Haridas S."/>
            <person name="Albert R."/>
            <person name="Binder M."/>
            <person name="Bloem J."/>
            <person name="Labutti K."/>
            <person name="Salamov A."/>
            <person name="Andreopoulos B."/>
            <person name="Baker S.E."/>
            <person name="Barry K."/>
            <person name="Bills G."/>
            <person name="Bluhm B.H."/>
            <person name="Cannon C."/>
            <person name="Castanera R."/>
            <person name="Culley D.E."/>
            <person name="Daum C."/>
            <person name="Ezra D."/>
            <person name="Gonzalez J.B."/>
            <person name="Henrissat B."/>
            <person name="Kuo A."/>
            <person name="Liang C."/>
            <person name="Lipzen A."/>
            <person name="Lutzoni F."/>
            <person name="Magnuson J."/>
            <person name="Mondo S."/>
            <person name="Nolan M."/>
            <person name="Ohm R."/>
            <person name="Pangilinan J."/>
            <person name="Park H.-J."/>
            <person name="Ramirez L."/>
            <person name="Alfaro M."/>
            <person name="Sun H."/>
            <person name="Tritt A."/>
            <person name="Yoshinaga Y."/>
            <person name="Zwiers L.-H."/>
            <person name="Turgeon B.G."/>
            <person name="Goodwin S.B."/>
            <person name="Spatafora J.W."/>
            <person name="Crous P.W."/>
            <person name="Grigoriev I.V."/>
        </authorList>
    </citation>
    <scope>NUCLEOTIDE SEQUENCE</scope>
    <source>
        <strain evidence="8">CBS 342.82</strain>
    </source>
</reference>
<keyword evidence="5" id="KW-0732">Signal</keyword>
<dbReference type="Proteomes" id="UP000504637">
    <property type="component" value="Unplaced"/>
</dbReference>
<feature type="active site" description="Charge relay system" evidence="4">
    <location>
        <position position="319"/>
    </location>
</feature>
<evidence type="ECO:0000259" key="6">
    <source>
        <dbReference type="Pfam" id="PF00135"/>
    </source>
</evidence>
<dbReference type="Pfam" id="PF00135">
    <property type="entry name" value="COesterase"/>
    <property type="match status" value="2"/>
</dbReference>
<feature type="active site" description="Acyl-ester intermediate" evidence="4">
    <location>
        <position position="211"/>
    </location>
</feature>
<gene>
    <name evidence="8" type="ORF">K489DRAFT_388081</name>
</gene>
<dbReference type="PRINTS" id="PR00878">
    <property type="entry name" value="CHOLNESTRASE"/>
</dbReference>
<feature type="chain" id="PRO_5027148580" description="Carboxylic ester hydrolase" evidence="5">
    <location>
        <begin position="18"/>
        <end position="516"/>
    </location>
</feature>
<feature type="domain" description="Carboxylesterase type B" evidence="6">
    <location>
        <begin position="368"/>
        <end position="459"/>
    </location>
</feature>
<keyword evidence="2 5" id="KW-0378">Hydrolase</keyword>
<evidence type="ECO:0000313" key="7">
    <source>
        <dbReference type="Proteomes" id="UP000504637"/>
    </source>
</evidence>
<keyword evidence="3" id="KW-1015">Disulfide bond</keyword>
<dbReference type="Gene3D" id="3.40.50.1820">
    <property type="entry name" value="alpha/beta hydrolase"/>
    <property type="match status" value="1"/>
</dbReference>
<dbReference type="InterPro" id="IPR002018">
    <property type="entry name" value="CarbesteraseB"/>
</dbReference>
<comment type="similarity">
    <text evidence="1 5">Belongs to the type-B carboxylesterase/lipase family.</text>
</comment>
<dbReference type="AlphaFoldDB" id="A0A6J3M9L8"/>
<dbReference type="InterPro" id="IPR029058">
    <property type="entry name" value="AB_hydrolase_fold"/>
</dbReference>
<proteinExistence type="inferred from homology"/>
<reference evidence="8" key="3">
    <citation type="submission" date="2025-08" db="UniProtKB">
        <authorList>
            <consortium name="RefSeq"/>
        </authorList>
    </citation>
    <scope>IDENTIFICATION</scope>
    <source>
        <strain evidence="8">CBS 342.82</strain>
    </source>
</reference>
<dbReference type="GO" id="GO:0004104">
    <property type="term" value="F:cholinesterase activity"/>
    <property type="evidence" value="ECO:0007669"/>
    <property type="project" value="InterPro"/>
</dbReference>